<name>F0RF64_CELLC</name>
<evidence type="ECO:0000313" key="2">
    <source>
        <dbReference type="Proteomes" id="UP000007487"/>
    </source>
</evidence>
<organism evidence="1 2">
    <name type="scientific">Cellulophaga lytica (strain ATCC 23178 / DSM 7489 / JCM 8516 / NBRC 14961 / NCIMB 1423 / VKM B-1433 / Cy l20)</name>
    <dbReference type="NCBI Taxonomy" id="867900"/>
    <lineage>
        <taxon>Bacteria</taxon>
        <taxon>Pseudomonadati</taxon>
        <taxon>Bacteroidota</taxon>
        <taxon>Flavobacteriia</taxon>
        <taxon>Flavobacteriales</taxon>
        <taxon>Flavobacteriaceae</taxon>
        <taxon>Cellulophaga</taxon>
    </lineage>
</organism>
<dbReference type="AlphaFoldDB" id="F0RF64"/>
<dbReference type="EMBL" id="CP002534">
    <property type="protein sequence ID" value="ADY31080.1"/>
    <property type="molecule type" value="Genomic_DNA"/>
</dbReference>
<accession>F0RF64</accession>
<keyword evidence="2" id="KW-1185">Reference proteome</keyword>
<sequence>MLVIFTACKKNVKYLDLEQVNSEYISNVSTCAKAFEQSRLLDETISEFLTSKEIKANENLRRLRLIFLLKSGQIEYLTKMAAIYSDNDKLITKVNRGEIEVKELNYHIIDNLFDPSSSIFEEEEINETQLLLIDILPDEVNCYFKSNVNPQIVEEINSICY</sequence>
<dbReference type="Proteomes" id="UP000007487">
    <property type="component" value="Chromosome"/>
</dbReference>
<dbReference type="KEGG" id="cly:Celly_3264"/>
<reference evidence="1 2" key="1">
    <citation type="journal article" date="2011" name="Stand. Genomic Sci.">
        <title>Complete genome sequence of Cellulophaga lytica type strain (LIM- 21).</title>
        <authorList>
            <person name="Pati A."/>
            <person name="Abt B."/>
            <person name="Teshima H."/>
            <person name="Nolan M."/>
            <person name="Lapidus A."/>
            <person name="Lucas S."/>
            <person name="Hammon N."/>
            <person name="Deshpande S."/>
            <person name="Cheng J.F."/>
            <person name="Tapia R."/>
            <person name="Han C."/>
            <person name="Goodwin L."/>
            <person name="Pitluck S."/>
            <person name="Liolios K."/>
            <person name="Pagani I."/>
            <person name="Mavromatis K."/>
            <person name="Ovchinikova G."/>
            <person name="Chen A."/>
            <person name="Palaniappan K."/>
            <person name="Land M."/>
            <person name="Hauser L."/>
            <person name="Jeffries C.D."/>
            <person name="Detter J.C."/>
            <person name="Brambilla E.M."/>
            <person name="Kannan K.P."/>
            <person name="Rohde M."/>
            <person name="Spring S."/>
            <person name="Goker M."/>
            <person name="Woyke T."/>
            <person name="Bristow J."/>
            <person name="Eisen J.A."/>
            <person name="Markowitz V."/>
            <person name="Hugenholtz P."/>
            <person name="Kyrpides N.C."/>
            <person name="Klenk H.P."/>
            <person name="Ivanova N."/>
        </authorList>
    </citation>
    <scope>NUCLEOTIDE SEQUENCE [LARGE SCALE GENOMIC DNA]</scope>
    <source>
        <strain evidence="2">ATCC 23178 / DSM 7489 / JCM 8516 / NBRC 14961 / NCIMB 1423 / VKM B-1433 / Cy l20</strain>
    </source>
</reference>
<proteinExistence type="predicted"/>
<protein>
    <submittedName>
        <fullName evidence="1">Uncharacterized protein</fullName>
    </submittedName>
</protein>
<gene>
    <name evidence="1" type="ordered locus">Celly_3264</name>
</gene>
<evidence type="ECO:0000313" key="1">
    <source>
        <dbReference type="EMBL" id="ADY31080.1"/>
    </source>
</evidence>
<dbReference type="HOGENOM" id="CLU_1640756_0_0_10"/>